<protein>
    <submittedName>
        <fullName evidence="9">DEAD/DEAH box helicase</fullName>
    </submittedName>
</protein>
<dbReference type="InterPro" id="IPR050079">
    <property type="entry name" value="DEAD_box_RNA_helicase"/>
</dbReference>
<organism evidence="9 10">
    <name type="scientific">[Propionibacterium] namnetense SK182B-JCVI</name>
    <dbReference type="NCBI Taxonomy" id="1051006"/>
    <lineage>
        <taxon>Bacteria</taxon>
        <taxon>Bacillati</taxon>
        <taxon>Actinomycetota</taxon>
        <taxon>Actinomycetes</taxon>
        <taxon>Propionibacteriales</taxon>
        <taxon>Propionibacteriaceae</taxon>
        <taxon>Cutibacterium</taxon>
    </lineage>
</organism>
<keyword evidence="1" id="KW-0547">Nucleotide-binding</keyword>
<dbReference type="Pfam" id="PF00271">
    <property type="entry name" value="Helicase_C"/>
    <property type="match status" value="1"/>
</dbReference>
<evidence type="ECO:0000259" key="8">
    <source>
        <dbReference type="PROSITE" id="PS51194"/>
    </source>
</evidence>
<evidence type="ECO:0000256" key="4">
    <source>
        <dbReference type="ARBA" id="ARBA00022840"/>
    </source>
</evidence>
<feature type="domain" description="Helicase C-terminal" evidence="8">
    <location>
        <begin position="464"/>
        <end position="612"/>
    </location>
</feature>
<dbReference type="InterPro" id="IPR027417">
    <property type="entry name" value="P-loop_NTPase"/>
</dbReference>
<feature type="domain" description="Helicase ATP-binding" evidence="7">
    <location>
        <begin position="268"/>
        <end position="441"/>
    </location>
</feature>
<feature type="compositionally biased region" description="Basic and acidic residues" evidence="6">
    <location>
        <begin position="11"/>
        <end position="28"/>
    </location>
</feature>
<comment type="similarity">
    <text evidence="5">Belongs to the DEAD box helicase family.</text>
</comment>
<keyword evidence="3 9" id="KW-0347">Helicase</keyword>
<accession>F9NXA2</accession>
<evidence type="ECO:0000313" key="10">
    <source>
        <dbReference type="Proteomes" id="UP000007832"/>
    </source>
</evidence>
<feature type="compositionally biased region" description="Basic and acidic residues" evidence="6">
    <location>
        <begin position="135"/>
        <end position="218"/>
    </location>
</feature>
<dbReference type="GO" id="GO:0003676">
    <property type="term" value="F:nucleic acid binding"/>
    <property type="evidence" value="ECO:0007669"/>
    <property type="project" value="InterPro"/>
</dbReference>
<dbReference type="CDD" id="cd00268">
    <property type="entry name" value="DEADc"/>
    <property type="match status" value="1"/>
</dbReference>
<proteinExistence type="inferred from homology"/>
<feature type="region of interest" description="Disordered" evidence="6">
    <location>
        <begin position="1"/>
        <end position="218"/>
    </location>
</feature>
<comment type="caution">
    <text evidence="9">The sequence shown here is derived from an EMBL/GenBank/DDBJ whole genome shotgun (WGS) entry which is preliminary data.</text>
</comment>
<reference evidence="9 10" key="1">
    <citation type="submission" date="2011-07" db="EMBL/GenBank/DDBJ databases">
        <title>Genome Sequence of Propionibacterium acnes SK182B-JCVI.</title>
        <authorList>
            <person name="Durkin A.S."/>
            <person name="Madupu R."/>
            <person name="Hostetler J."/>
            <person name="Radune D."/>
            <person name="Torralba M."/>
            <person name="Methe B."/>
            <person name="Sutton G."/>
            <person name="Strausberg R.L."/>
            <person name="Nelson K.E."/>
        </authorList>
    </citation>
    <scope>NUCLEOTIDE SEQUENCE [LARGE SCALE GENOMIC DNA]</scope>
    <source>
        <strain evidence="9 10">SK182B-JCVI</strain>
    </source>
</reference>
<dbReference type="PATRIC" id="fig|1051006.4.peg.1817"/>
<name>F9NXA2_9ACTN</name>
<dbReference type="InterPro" id="IPR044742">
    <property type="entry name" value="DEAD/DEAH_RhlB"/>
</dbReference>
<dbReference type="GO" id="GO:0005524">
    <property type="term" value="F:ATP binding"/>
    <property type="evidence" value="ECO:0007669"/>
    <property type="project" value="UniProtKB-KW"/>
</dbReference>
<dbReference type="GO" id="GO:0003724">
    <property type="term" value="F:RNA helicase activity"/>
    <property type="evidence" value="ECO:0007669"/>
    <property type="project" value="TreeGrafter"/>
</dbReference>
<dbReference type="SMART" id="SM00490">
    <property type="entry name" value="HELICc"/>
    <property type="match status" value="1"/>
</dbReference>
<evidence type="ECO:0000256" key="6">
    <source>
        <dbReference type="SAM" id="MobiDB-lite"/>
    </source>
</evidence>
<keyword evidence="4" id="KW-0067">ATP-binding</keyword>
<evidence type="ECO:0000256" key="3">
    <source>
        <dbReference type="ARBA" id="ARBA00022806"/>
    </source>
</evidence>
<dbReference type="CDD" id="cd18787">
    <property type="entry name" value="SF2_C_DEAD"/>
    <property type="match status" value="1"/>
</dbReference>
<feature type="region of interest" description="Disordered" evidence="6">
    <location>
        <begin position="633"/>
        <end position="708"/>
    </location>
</feature>
<dbReference type="GO" id="GO:0005829">
    <property type="term" value="C:cytosol"/>
    <property type="evidence" value="ECO:0007669"/>
    <property type="project" value="TreeGrafter"/>
</dbReference>
<dbReference type="PROSITE" id="PS51192">
    <property type="entry name" value="HELICASE_ATP_BIND_1"/>
    <property type="match status" value="1"/>
</dbReference>
<dbReference type="Pfam" id="PF00270">
    <property type="entry name" value="DEAD"/>
    <property type="match status" value="1"/>
</dbReference>
<dbReference type="Proteomes" id="UP000007832">
    <property type="component" value="Unassembled WGS sequence"/>
</dbReference>
<keyword evidence="2" id="KW-0378">Hydrolase</keyword>
<dbReference type="PROSITE" id="PS51194">
    <property type="entry name" value="HELICASE_CTER"/>
    <property type="match status" value="1"/>
</dbReference>
<sequence>MSNKKRNSKSFKADGTPKRRWTAAERAARGHKPRTRGGVRTERTDSQGRNFEAWTPREDARPDAVGGGKDRRFSPDRRDHNECSDRRNDRRYDRRDSDRRRDWDRRDGRHDDRRWSDDGEFRPHKSRRPGNYGNRDWKRDDRPGSSWDREDRRGQRRDRDDHWDRRGGGHGFDRRDSQDRRESRNNWRDDRRDGRWSDRSDHRGNDFSHEGHDDADNMDWKATELTDLDVTGIDHEGGFSALGVPDEIVAALAKTGITDPFRIQIAAIPDAIAGRDVLGRASTGSGKTLAFGVPLLSRLSATPREDKRPRALILSPTRELAMQIADVLSPLASSMGLSTILIAGGMSYGPQTKAFKKGVDLVVATPGRLVDLLETGDADLSGTVVTVLDEADHMAELGFMEAVGAILDAVPADGQRLLFSATLDGAVNKLVKRYMHEPVTHEVDSDTGSVSTMTHHAFQIKPHEKVGLMCEIANRSGHTIVFARTQRGASRMAEQMREAGVMAGALHGGLTQGARARVLGSFKEGSLPVLVATDVAARGIDVDDVTLVLQVDPPMNSKDYLHRSGRTARAGHDGAVVSLVLPHQRRTMARLYRQAGVKPVEAQVMLGDDHVAEVAGCSPALGAPIDEKDYEALVAPKQQRGKKARDGKPRRGKGGYNRGGRGFDGGRPRSHDSRDHRDRGHDSRGRNFRGRERRDIEAKYGRSGNDTW</sequence>
<dbReference type="EMBL" id="AFUN01000038">
    <property type="protein sequence ID" value="EGR95577.1"/>
    <property type="molecule type" value="Genomic_DNA"/>
</dbReference>
<dbReference type="SMART" id="SM00487">
    <property type="entry name" value="DEXDc"/>
    <property type="match status" value="1"/>
</dbReference>
<evidence type="ECO:0000256" key="2">
    <source>
        <dbReference type="ARBA" id="ARBA00022801"/>
    </source>
</evidence>
<dbReference type="InterPro" id="IPR001650">
    <property type="entry name" value="Helicase_C-like"/>
</dbReference>
<feature type="compositionally biased region" description="Gly residues" evidence="6">
    <location>
        <begin position="654"/>
        <end position="663"/>
    </location>
</feature>
<dbReference type="AlphaFoldDB" id="F9NXA2"/>
<dbReference type="PANTHER" id="PTHR47959">
    <property type="entry name" value="ATP-DEPENDENT RNA HELICASE RHLE-RELATED"/>
    <property type="match status" value="1"/>
</dbReference>
<dbReference type="Gene3D" id="3.40.50.300">
    <property type="entry name" value="P-loop containing nucleotide triphosphate hydrolases"/>
    <property type="match status" value="2"/>
</dbReference>
<dbReference type="eggNOG" id="COG0513">
    <property type="taxonomic scope" value="Bacteria"/>
</dbReference>
<dbReference type="STRING" id="1574624.GCA_001642025_01296"/>
<dbReference type="InterPro" id="IPR014001">
    <property type="entry name" value="Helicase_ATP-bd"/>
</dbReference>
<dbReference type="InterPro" id="IPR011545">
    <property type="entry name" value="DEAD/DEAH_box_helicase_dom"/>
</dbReference>
<dbReference type="SUPFAM" id="SSF52540">
    <property type="entry name" value="P-loop containing nucleoside triphosphate hydrolases"/>
    <property type="match status" value="1"/>
</dbReference>
<evidence type="ECO:0000256" key="5">
    <source>
        <dbReference type="ARBA" id="ARBA00038437"/>
    </source>
</evidence>
<feature type="compositionally biased region" description="Basic and acidic residues" evidence="6">
    <location>
        <begin position="55"/>
        <end position="123"/>
    </location>
</feature>
<feature type="compositionally biased region" description="Basic and acidic residues" evidence="6">
    <location>
        <begin position="664"/>
        <end position="700"/>
    </location>
</feature>
<evidence type="ECO:0000313" key="9">
    <source>
        <dbReference type="EMBL" id="EGR95577.1"/>
    </source>
</evidence>
<evidence type="ECO:0000259" key="7">
    <source>
        <dbReference type="PROSITE" id="PS51192"/>
    </source>
</evidence>
<gene>
    <name evidence="9" type="ORF">HMPREF1162_2080</name>
</gene>
<evidence type="ECO:0000256" key="1">
    <source>
        <dbReference type="ARBA" id="ARBA00022741"/>
    </source>
</evidence>
<dbReference type="PANTHER" id="PTHR47959:SF13">
    <property type="entry name" value="ATP-DEPENDENT RNA HELICASE RHLE"/>
    <property type="match status" value="1"/>
</dbReference>
<dbReference type="GO" id="GO:0016787">
    <property type="term" value="F:hydrolase activity"/>
    <property type="evidence" value="ECO:0007669"/>
    <property type="project" value="UniProtKB-KW"/>
</dbReference>